<gene>
    <name evidence="1" type="ORF">SPELUC_LOCUS13890</name>
</gene>
<accession>A0ACA9Q9G5</accession>
<dbReference type="Proteomes" id="UP000789366">
    <property type="component" value="Unassembled WGS sequence"/>
</dbReference>
<feature type="non-terminal residue" evidence="1">
    <location>
        <position position="1"/>
    </location>
</feature>
<proteinExistence type="predicted"/>
<sequence>SCAVWTPLCISGSFSMSELVVEGISVPLRDSTSLQGLSIK</sequence>
<dbReference type="EMBL" id="CAJVPW010038443">
    <property type="protein sequence ID" value="CAG8742186.1"/>
    <property type="molecule type" value="Genomic_DNA"/>
</dbReference>
<evidence type="ECO:0000313" key="1">
    <source>
        <dbReference type="EMBL" id="CAG8742186.1"/>
    </source>
</evidence>
<protein>
    <submittedName>
        <fullName evidence="1">13829_t:CDS:1</fullName>
    </submittedName>
</protein>
<reference evidence="1" key="1">
    <citation type="submission" date="2021-06" db="EMBL/GenBank/DDBJ databases">
        <authorList>
            <person name="Kallberg Y."/>
            <person name="Tangrot J."/>
            <person name="Rosling A."/>
        </authorList>
    </citation>
    <scope>NUCLEOTIDE SEQUENCE</scope>
    <source>
        <strain evidence="1">28 12/20/2015</strain>
    </source>
</reference>
<evidence type="ECO:0000313" key="2">
    <source>
        <dbReference type="Proteomes" id="UP000789366"/>
    </source>
</evidence>
<comment type="caution">
    <text evidence="1">The sequence shown here is derived from an EMBL/GenBank/DDBJ whole genome shotgun (WGS) entry which is preliminary data.</text>
</comment>
<keyword evidence="2" id="KW-1185">Reference proteome</keyword>
<organism evidence="1 2">
    <name type="scientific">Cetraspora pellucida</name>
    <dbReference type="NCBI Taxonomy" id="1433469"/>
    <lineage>
        <taxon>Eukaryota</taxon>
        <taxon>Fungi</taxon>
        <taxon>Fungi incertae sedis</taxon>
        <taxon>Mucoromycota</taxon>
        <taxon>Glomeromycotina</taxon>
        <taxon>Glomeromycetes</taxon>
        <taxon>Diversisporales</taxon>
        <taxon>Gigasporaceae</taxon>
        <taxon>Cetraspora</taxon>
    </lineage>
</organism>
<name>A0ACA9Q9G5_9GLOM</name>